<keyword evidence="3" id="KW-1185">Reference proteome</keyword>
<dbReference type="SUPFAM" id="SSF48537">
    <property type="entry name" value="Phospholipase C/P1 nuclease"/>
    <property type="match status" value="1"/>
</dbReference>
<dbReference type="InterPro" id="IPR009003">
    <property type="entry name" value="Peptidase_S1_PA"/>
</dbReference>
<protein>
    <recommendedName>
        <fullName evidence="1">Nal1 C-terminal domain-containing protein</fullName>
    </recommendedName>
</protein>
<name>A0A3E1NK47_9BACT</name>
<dbReference type="Proteomes" id="UP000261284">
    <property type="component" value="Unassembled WGS sequence"/>
</dbReference>
<proteinExistence type="predicted"/>
<sequence>MKTNSNKDGQHFSSLSIKDLIDARALFHVHLMNKRNVIATAVGLYRIRKSDIDNGVYKPDPSFPRKERRLDNSVVLENFSWPCVMVFVKEWEPETALIHNGENNIIPRTIYMPDGRVVPICIIKAPRSQVTQNTIDASLLRFPRNLISGGFPLIVHQQGEKRIASVGCVVSDGNTYYALSNKHVVGKPGTPVYSVFRGIEKRIGVSSGITLGKSRFSALYPGWISESMLINNDVGLIEIDDINSWKTAIYSIGTLGELEDLNTNNFSLSLINRKVKAYGAVSGGIKGEIVGLFYRYQSIGGIEYVSDFLLGGENGQPLNVHHGDSGSVFVTEETDADTNTVSCRPLALLWGMHEFIEGKERAAKPYVMATSLSNACRELDINIVRDWNLDQDYTWAKDGHFKIGNRSCELVTDTRLHKLLAAHKYNVGYSDHDLIDQTNIAKAQSTSFIPLADVPDLYWRYKRFKTEGNNHFADMDESDPQVMDGKDLLTLCKSKSFVDIAKWVAFYKEMDIASPKTKVDSTTGAEVLAPRMGSLPFRVWQLYTQMVRSLKNGNVAEYLVAGGTMTHYVGDACQPLHVSYLHAGIPGQESNVHGEYEDKMIASNRETLFTAVNALDNKVKATQLVTGGHEAAAFVISLMRKTFTTLPPMDIIEAFGNVSGRGKYAAVWKVLGKKTIKVIASGANAMAVLWQSAWVEGNGKAIPASKYAAITTDELQAIYEDYRFVQSFNITDAGFQHALENDTRTL</sequence>
<reference evidence="2 3" key="1">
    <citation type="submission" date="2018-08" db="EMBL/GenBank/DDBJ databases">
        <title>Chitinophagaceae sp. K23C18032701, a novel bacterium isolated from forest soil.</title>
        <authorList>
            <person name="Wang C."/>
        </authorList>
    </citation>
    <scope>NUCLEOTIDE SEQUENCE [LARGE SCALE GENOMIC DNA]</scope>
    <source>
        <strain evidence="2 3">K23C18032701</strain>
    </source>
</reference>
<organism evidence="2 3">
    <name type="scientific">Deminuibacter soli</name>
    <dbReference type="NCBI Taxonomy" id="2291815"/>
    <lineage>
        <taxon>Bacteria</taxon>
        <taxon>Pseudomonadati</taxon>
        <taxon>Bacteroidota</taxon>
        <taxon>Chitinophagia</taxon>
        <taxon>Chitinophagales</taxon>
        <taxon>Chitinophagaceae</taxon>
        <taxon>Deminuibacter</taxon>
    </lineage>
</organism>
<dbReference type="SUPFAM" id="SSF50494">
    <property type="entry name" value="Trypsin-like serine proteases"/>
    <property type="match status" value="1"/>
</dbReference>
<dbReference type="Pfam" id="PF25819">
    <property type="entry name" value="Nal1_C"/>
    <property type="match status" value="1"/>
</dbReference>
<dbReference type="AlphaFoldDB" id="A0A3E1NK47"/>
<feature type="domain" description="Nal1 C-terminal" evidence="1">
    <location>
        <begin position="240"/>
        <end position="352"/>
    </location>
</feature>
<dbReference type="RefSeq" id="WP_116847556.1">
    <property type="nucleotide sequence ID" value="NZ_QTJU01000003.1"/>
</dbReference>
<evidence type="ECO:0000313" key="3">
    <source>
        <dbReference type="Proteomes" id="UP000261284"/>
    </source>
</evidence>
<accession>A0A3E1NK47</accession>
<dbReference type="OrthoDB" id="267579at2"/>
<dbReference type="GO" id="GO:0016788">
    <property type="term" value="F:hydrolase activity, acting on ester bonds"/>
    <property type="evidence" value="ECO:0007669"/>
    <property type="project" value="InterPro"/>
</dbReference>
<dbReference type="EMBL" id="QTJU01000003">
    <property type="protein sequence ID" value="RFM28310.1"/>
    <property type="molecule type" value="Genomic_DNA"/>
</dbReference>
<dbReference type="InterPro" id="IPR057904">
    <property type="entry name" value="Nal1_C"/>
</dbReference>
<evidence type="ECO:0000313" key="2">
    <source>
        <dbReference type="EMBL" id="RFM28310.1"/>
    </source>
</evidence>
<dbReference type="Gene3D" id="1.10.575.10">
    <property type="entry name" value="P1 Nuclease"/>
    <property type="match status" value="1"/>
</dbReference>
<gene>
    <name evidence="2" type="ORF">DXN05_12425</name>
</gene>
<comment type="caution">
    <text evidence="2">The sequence shown here is derived from an EMBL/GenBank/DDBJ whole genome shotgun (WGS) entry which is preliminary data.</text>
</comment>
<evidence type="ECO:0000259" key="1">
    <source>
        <dbReference type="Pfam" id="PF25819"/>
    </source>
</evidence>
<dbReference type="InterPro" id="IPR008947">
    <property type="entry name" value="PLipase_C/P1_nuclease_dom_sf"/>
</dbReference>